<evidence type="ECO:0000313" key="2">
    <source>
        <dbReference type="EMBL" id="VAW09458.1"/>
    </source>
</evidence>
<protein>
    <recommendedName>
        <fullName evidence="1">HTH cro/C1-type domain-containing protein</fullName>
    </recommendedName>
</protein>
<gene>
    <name evidence="2" type="ORF">MNBD_ACTINO02-1080</name>
</gene>
<dbReference type="InterPro" id="IPR001387">
    <property type="entry name" value="Cro/C1-type_HTH"/>
</dbReference>
<dbReference type="SUPFAM" id="SSF47413">
    <property type="entry name" value="lambda repressor-like DNA-binding domains"/>
    <property type="match status" value="1"/>
</dbReference>
<reference evidence="2" key="1">
    <citation type="submission" date="2018-06" db="EMBL/GenBank/DDBJ databases">
        <authorList>
            <person name="Zhirakovskaya E."/>
        </authorList>
    </citation>
    <scope>NUCLEOTIDE SEQUENCE</scope>
</reference>
<dbReference type="EMBL" id="UOEK01000583">
    <property type="protein sequence ID" value="VAW09458.1"/>
    <property type="molecule type" value="Genomic_DNA"/>
</dbReference>
<dbReference type="CDD" id="cd00093">
    <property type="entry name" value="HTH_XRE"/>
    <property type="match status" value="1"/>
</dbReference>
<evidence type="ECO:0000259" key="1">
    <source>
        <dbReference type="PROSITE" id="PS50943"/>
    </source>
</evidence>
<dbReference type="SMART" id="SM00530">
    <property type="entry name" value="HTH_XRE"/>
    <property type="match status" value="1"/>
</dbReference>
<dbReference type="Pfam" id="PF01381">
    <property type="entry name" value="HTH_3"/>
    <property type="match status" value="1"/>
</dbReference>
<feature type="domain" description="HTH cro/C1-type" evidence="1">
    <location>
        <begin position="36"/>
        <end position="91"/>
    </location>
</feature>
<dbReference type="PROSITE" id="PS50943">
    <property type="entry name" value="HTH_CROC1"/>
    <property type="match status" value="1"/>
</dbReference>
<dbReference type="InterPro" id="IPR010982">
    <property type="entry name" value="Lambda_DNA-bd_dom_sf"/>
</dbReference>
<proteinExistence type="predicted"/>
<dbReference type="Gene3D" id="1.10.260.40">
    <property type="entry name" value="lambda repressor-like DNA-binding domains"/>
    <property type="match status" value="1"/>
</dbReference>
<name>A0A3B0SVB6_9ZZZZ</name>
<organism evidence="2">
    <name type="scientific">hydrothermal vent metagenome</name>
    <dbReference type="NCBI Taxonomy" id="652676"/>
    <lineage>
        <taxon>unclassified sequences</taxon>
        <taxon>metagenomes</taxon>
        <taxon>ecological metagenomes</taxon>
    </lineage>
</organism>
<dbReference type="AlphaFoldDB" id="A0A3B0SVB6"/>
<sequence length="95" mass="10357">MSDFLDDIIKQSTPEDPTFPQRVEAALDQRLLMRTLADARIAARLSQTKLAAAAGTSQSQIARAESGDVDVRLSTVARMAAVLGKRLEWTLVDTN</sequence>
<accession>A0A3B0SVB6</accession>
<dbReference type="GO" id="GO:0003677">
    <property type="term" value="F:DNA binding"/>
    <property type="evidence" value="ECO:0007669"/>
    <property type="project" value="InterPro"/>
</dbReference>